<dbReference type="Proteomes" id="UP000223060">
    <property type="component" value="Chromosome"/>
</dbReference>
<dbReference type="InterPro" id="IPR029056">
    <property type="entry name" value="Ribokinase-like"/>
</dbReference>
<dbReference type="RefSeq" id="WP_118907364.1">
    <property type="nucleotide sequence ID" value="NZ_CP011102.1"/>
</dbReference>
<dbReference type="InterPro" id="IPR011611">
    <property type="entry name" value="PfkB_dom"/>
</dbReference>
<dbReference type="Pfam" id="PF00294">
    <property type="entry name" value="PfkB"/>
    <property type="match status" value="1"/>
</dbReference>
<dbReference type="InterPro" id="IPR052700">
    <property type="entry name" value="Carb_kinase_PfkB-like"/>
</dbReference>
<accession>A0A1S7FRF4</accession>
<keyword evidence="3 5" id="KW-0418">Kinase</keyword>
<gene>
    <name evidence="5" type="ORF">UE46_02235</name>
</gene>
<dbReference type="PANTHER" id="PTHR43320:SF2">
    <property type="entry name" value="2-DEHYDRO-3-DEOXYGLUCONOKINASE_2-DEHYDRO-3-DEOXYGALACTONOKINASE"/>
    <property type="match status" value="1"/>
</dbReference>
<protein>
    <submittedName>
        <fullName evidence="5">2-dehydro-3-deoxygluconokinase</fullName>
    </submittedName>
</protein>
<feature type="domain" description="Carbohydrate kinase PfkB" evidence="4">
    <location>
        <begin position="3"/>
        <end position="314"/>
    </location>
</feature>
<proteinExistence type="inferred from homology"/>
<dbReference type="KEGG" id="lwi:UE46_02235"/>
<dbReference type="AlphaFoldDB" id="A0A1S7FRF4"/>
<reference evidence="6" key="1">
    <citation type="submission" date="2015-03" db="EMBL/GenBank/DDBJ databases">
        <authorList>
            <person name="Ferrari E."/>
            <person name="Walter M.C."/>
            <person name="Huptas C."/>
            <person name="Scherer S."/>
            <person name="Mueller-Herbst S."/>
        </authorList>
    </citation>
    <scope>NUCLEOTIDE SEQUENCE [LARGE SCALE GENOMIC DNA]</scope>
    <source>
        <strain evidence="6">LWP01</strain>
    </source>
</reference>
<keyword evidence="6" id="KW-1185">Reference proteome</keyword>
<keyword evidence="2" id="KW-0808">Transferase</keyword>
<sequence length="334" mass="37161">MGKVLTLGEGMLRFSTSTGKRLSNVEAVSLHYGGGEANVAISLANYGHDTYFASKVPNNSLGEGFKNHLQNFNVNTDVLLRGGKRIGTYYVEVGAGERGAKVLYDREQSSFATMNENEWDSLQIFKDIDFFHISGITPALSSFWRKLTCELLSQAKKAGCKISFDVNYRAKLWTQEEASQMLKEILPLVDYCSLGKLDALYLLGIKPYQGGEDEIAHYYSEIQKKYPNIQVLYATKREVISATFNKLTGVYWHDGEYYESKKYEMKAIVDRIGGGDAFSGAVLHGIIGGGKPQEIIDFGTAAAVLKHTIHGDCNQFSEDEVKEFMTAESGKIMR</sequence>
<dbReference type="EMBL" id="CP011102">
    <property type="protein sequence ID" value="AQY49980.1"/>
    <property type="molecule type" value="Genomic_DNA"/>
</dbReference>
<evidence type="ECO:0000256" key="1">
    <source>
        <dbReference type="ARBA" id="ARBA00010688"/>
    </source>
</evidence>
<evidence type="ECO:0000313" key="6">
    <source>
        <dbReference type="Proteomes" id="UP000223060"/>
    </source>
</evidence>
<dbReference type="Gene3D" id="3.40.1190.20">
    <property type="match status" value="1"/>
</dbReference>
<evidence type="ECO:0000313" key="5">
    <source>
        <dbReference type="EMBL" id="AQY49980.1"/>
    </source>
</evidence>
<dbReference type="GO" id="GO:0016301">
    <property type="term" value="F:kinase activity"/>
    <property type="evidence" value="ECO:0007669"/>
    <property type="project" value="UniProtKB-KW"/>
</dbReference>
<name>A0A1S7FRF4_9LIST</name>
<comment type="similarity">
    <text evidence="1">Belongs to the carbohydrate kinase PfkB family.</text>
</comment>
<dbReference type="CDD" id="cd01166">
    <property type="entry name" value="KdgK"/>
    <property type="match status" value="1"/>
</dbReference>
<dbReference type="SUPFAM" id="SSF53613">
    <property type="entry name" value="Ribokinase-like"/>
    <property type="match status" value="1"/>
</dbReference>
<evidence type="ECO:0000256" key="3">
    <source>
        <dbReference type="ARBA" id="ARBA00022777"/>
    </source>
</evidence>
<dbReference type="PANTHER" id="PTHR43320">
    <property type="entry name" value="SUGAR KINASE"/>
    <property type="match status" value="1"/>
</dbReference>
<evidence type="ECO:0000256" key="2">
    <source>
        <dbReference type="ARBA" id="ARBA00022679"/>
    </source>
</evidence>
<evidence type="ECO:0000259" key="4">
    <source>
        <dbReference type="Pfam" id="PF00294"/>
    </source>
</evidence>
<organism evidence="5 6">
    <name type="scientific">Listeria weihenstephanensis</name>
    <dbReference type="NCBI Taxonomy" id="1006155"/>
    <lineage>
        <taxon>Bacteria</taxon>
        <taxon>Bacillati</taxon>
        <taxon>Bacillota</taxon>
        <taxon>Bacilli</taxon>
        <taxon>Bacillales</taxon>
        <taxon>Listeriaceae</taxon>
        <taxon>Listeria</taxon>
    </lineage>
</organism>